<dbReference type="EMBL" id="CP034437">
    <property type="protein sequence ID" value="AZN40515.1"/>
    <property type="molecule type" value="Genomic_DNA"/>
</dbReference>
<protein>
    <recommendedName>
        <fullName evidence="2">Putative cysteine ligase BshC</fullName>
        <ecNumber evidence="2">6.-.-.-</ecNumber>
    </recommendedName>
</protein>
<evidence type="ECO:0000256" key="1">
    <source>
        <dbReference type="ARBA" id="ARBA00022598"/>
    </source>
</evidence>
<proteinExistence type="inferred from homology"/>
<keyword evidence="6" id="KW-1185">Reference proteome</keyword>
<evidence type="ECO:0000313" key="6">
    <source>
        <dbReference type="Proteomes" id="UP000272528"/>
    </source>
</evidence>
<evidence type="ECO:0000259" key="4">
    <source>
        <dbReference type="Pfam" id="PF24850"/>
    </source>
</evidence>
<dbReference type="KEGG" id="palb:EJC50_13240"/>
<dbReference type="Pfam" id="PF24850">
    <property type="entry name" value="CC_BshC"/>
    <property type="match status" value="1"/>
</dbReference>
<keyword evidence="1 2" id="KW-0436">Ligase</keyword>
<organism evidence="5 6">
    <name type="scientific">Paenibacillus albus</name>
    <dbReference type="NCBI Taxonomy" id="2495582"/>
    <lineage>
        <taxon>Bacteria</taxon>
        <taxon>Bacillati</taxon>
        <taxon>Bacillota</taxon>
        <taxon>Bacilli</taxon>
        <taxon>Bacillales</taxon>
        <taxon>Paenibacillaceae</taxon>
        <taxon>Paenibacillus</taxon>
    </lineage>
</organism>
<evidence type="ECO:0000259" key="3">
    <source>
        <dbReference type="Pfam" id="PF10079"/>
    </source>
</evidence>
<dbReference type="NCBIfam" id="TIGR03998">
    <property type="entry name" value="thiol_BshC"/>
    <property type="match status" value="1"/>
</dbReference>
<dbReference type="OrthoDB" id="9765151at2"/>
<accession>A0A3S9A461</accession>
<reference evidence="6" key="1">
    <citation type="submission" date="2018-12" db="EMBL/GenBank/DDBJ databases">
        <title>Genome sequence of Peanibacillus sp.</title>
        <authorList>
            <person name="Subramani G."/>
            <person name="Srinivasan S."/>
            <person name="Kim M.K."/>
        </authorList>
    </citation>
    <scope>NUCLEOTIDE SEQUENCE [LARGE SCALE GENOMIC DNA]</scope>
    <source>
        <strain evidence="6">18JY67-1</strain>
    </source>
</reference>
<gene>
    <name evidence="2 5" type="primary">bshC</name>
    <name evidence="5" type="ORF">EJC50_13240</name>
</gene>
<comment type="similarity">
    <text evidence="2">Belongs to the BshC family.</text>
</comment>
<comment type="function">
    <text evidence="2">Involved in bacillithiol (BSH) biosynthesis. May catalyze the last step of the pathway, the addition of cysteine to glucosamine malate (GlcN-Mal) to generate BSH.</text>
</comment>
<dbReference type="Pfam" id="PF10079">
    <property type="entry name" value="Rossmann-like_BshC"/>
    <property type="match status" value="1"/>
</dbReference>
<dbReference type="GO" id="GO:0016874">
    <property type="term" value="F:ligase activity"/>
    <property type="evidence" value="ECO:0007669"/>
    <property type="project" value="UniProtKB-UniRule"/>
</dbReference>
<dbReference type="InterPro" id="IPR055399">
    <property type="entry name" value="CC_BshC"/>
</dbReference>
<feature type="domain" description="Bacillithiol biosynthesis BshC C-terminal coiled-coil" evidence="4">
    <location>
        <begin position="394"/>
        <end position="551"/>
    </location>
</feature>
<dbReference type="AlphaFoldDB" id="A0A3S9A461"/>
<sequence>MKFESVQLPFGQPITEAYINRNNPGVEALFGSHAAEAAHWEKRLNWLNSHADKRTTADGLADALARYNAVMNNNQPAVKSNIDAIRAGAPVVVTGQQAGLWTGPLLVIHKAVTVIAAAREAASKLGTPVVPVFWIAGEDHDWDEANHAYVRSASASSEAEPSKLGRIAIKRPSGARSSVSRTKLAPDAWADALQHLSRELPDTEFKPELLMQLEQAAKQSESLSDLFAATMGLLFGKYGLVLLDADDPVIRALEAPMFEQMIARGDELEAAYTSTANEVKELGFKLSADVTPGSANLFMFDEGERVLLHKEDGGFRNRKSTKTWSMPELLGMAANKPEQLSNNVLTRPIMQDYVLPVLAVVLGPGEIAYWALTGRAFQVLGMEMPIVVPRMSYTLVEQTTAKYMAKFELSFDDVAYRYAARREAWLKERDELGIEARFAEVKAQLHAVYQPVMDMAAGIARGLRDLSETNLQRIERELAYMEARTKDAHAHRFDTALSQMDWVAVSLWPDGKPQERVINMADFWNRYGLSWVDKLLEAPYSSQGGHWMIYL</sequence>
<dbReference type="EC" id="6.-.-.-" evidence="2"/>
<dbReference type="InterPro" id="IPR011199">
    <property type="entry name" value="Bacillithiol_biosynth_BshC"/>
</dbReference>
<dbReference type="PIRSF" id="PIRSF012535">
    <property type="entry name" value="UCP012535"/>
    <property type="match status" value="1"/>
</dbReference>
<dbReference type="HAMAP" id="MF_01867">
    <property type="entry name" value="BshC"/>
    <property type="match status" value="1"/>
</dbReference>
<dbReference type="RefSeq" id="WP_126015742.1">
    <property type="nucleotide sequence ID" value="NZ_CP034437.1"/>
</dbReference>
<dbReference type="InterPro" id="IPR055398">
    <property type="entry name" value="Rossmann-like_BshC"/>
</dbReference>
<evidence type="ECO:0000256" key="2">
    <source>
        <dbReference type="HAMAP-Rule" id="MF_01867"/>
    </source>
</evidence>
<feature type="domain" description="Bacillithiol biosynthesis BshC N-terminal Rossmann-like" evidence="3">
    <location>
        <begin position="1"/>
        <end position="391"/>
    </location>
</feature>
<dbReference type="Proteomes" id="UP000272528">
    <property type="component" value="Chromosome"/>
</dbReference>
<name>A0A3S9A461_9BACL</name>
<evidence type="ECO:0000313" key="5">
    <source>
        <dbReference type="EMBL" id="AZN40515.1"/>
    </source>
</evidence>